<gene>
    <name evidence="3" type="ORF">QQX98_008706</name>
</gene>
<proteinExistence type="predicted"/>
<evidence type="ECO:0008006" key="5">
    <source>
        <dbReference type="Google" id="ProtNLM"/>
    </source>
</evidence>
<feature type="chain" id="PRO_5045323742" description="WSC domain-containing protein" evidence="2">
    <location>
        <begin position="18"/>
        <end position="356"/>
    </location>
</feature>
<keyword evidence="4" id="KW-1185">Reference proteome</keyword>
<accession>A0ABR1GUA1</accession>
<feature type="compositionally biased region" description="Acidic residues" evidence="1">
    <location>
        <begin position="129"/>
        <end position="149"/>
    </location>
</feature>
<dbReference type="EMBL" id="JAZAVJ010000162">
    <property type="protein sequence ID" value="KAK7409098.1"/>
    <property type="molecule type" value="Genomic_DNA"/>
</dbReference>
<dbReference type="Proteomes" id="UP001498476">
    <property type="component" value="Unassembled WGS sequence"/>
</dbReference>
<sequence length="356" mass="37479">MPRSILITGLLAARTMAQANFATAGYKYVGCVELDLAEFPFSPAFINNFRPQLCEEACARTFKSDHVAIGGGCHCDDPTSDVAVTYTVVDEARCDTQCISNDTMSGSCGGGGFGGNPAVFNLYQKADDAEGPDDEEDCPDDEEEEESAEEPTGCPPGVIDCPFRNKPTKCSGEGCEHWLPPVKGVYPSNMTFHGCPSGGCTPPEHPPVCDGDCKSSEGHVKVIETPPCEDCETGDEHITVVTPTSCEGKHCDVVIPSACEGEGCKTGDEHTQTVTPPCKDENCEANNEQIKVVTPPCSGDDFGDKLESAKPTTTPAEDENCVDSECNQVIVSGADKTITGGVLSAVVAVVVLGYIS</sequence>
<evidence type="ECO:0000313" key="3">
    <source>
        <dbReference type="EMBL" id="KAK7409098.1"/>
    </source>
</evidence>
<reference evidence="3 4" key="1">
    <citation type="journal article" date="2025" name="Microbiol. Resour. Announc.">
        <title>Draft genome sequences for Neonectria magnoliae and Neonectria punicea, canker pathogens of Liriodendron tulipifera and Acer saccharum in West Virginia.</title>
        <authorList>
            <person name="Petronek H.M."/>
            <person name="Kasson M.T."/>
            <person name="Metheny A.M."/>
            <person name="Stauder C.M."/>
            <person name="Lovett B."/>
            <person name="Lynch S.C."/>
            <person name="Garnas J.R."/>
            <person name="Kasson L.R."/>
            <person name="Stajich J.E."/>
        </authorList>
    </citation>
    <scope>NUCLEOTIDE SEQUENCE [LARGE SCALE GENOMIC DNA]</scope>
    <source>
        <strain evidence="3 4">NRRL 64653</strain>
    </source>
</reference>
<keyword evidence="2" id="KW-0732">Signal</keyword>
<protein>
    <recommendedName>
        <fullName evidence="5">WSC domain-containing protein</fullName>
    </recommendedName>
</protein>
<evidence type="ECO:0000256" key="2">
    <source>
        <dbReference type="SAM" id="SignalP"/>
    </source>
</evidence>
<evidence type="ECO:0000256" key="1">
    <source>
        <dbReference type="SAM" id="MobiDB-lite"/>
    </source>
</evidence>
<evidence type="ECO:0000313" key="4">
    <source>
        <dbReference type="Proteomes" id="UP001498476"/>
    </source>
</evidence>
<comment type="caution">
    <text evidence="3">The sequence shown here is derived from an EMBL/GenBank/DDBJ whole genome shotgun (WGS) entry which is preliminary data.</text>
</comment>
<feature type="region of interest" description="Disordered" evidence="1">
    <location>
        <begin position="128"/>
        <end position="156"/>
    </location>
</feature>
<feature type="signal peptide" evidence="2">
    <location>
        <begin position="1"/>
        <end position="17"/>
    </location>
</feature>
<organism evidence="3 4">
    <name type="scientific">Neonectria punicea</name>
    <dbReference type="NCBI Taxonomy" id="979145"/>
    <lineage>
        <taxon>Eukaryota</taxon>
        <taxon>Fungi</taxon>
        <taxon>Dikarya</taxon>
        <taxon>Ascomycota</taxon>
        <taxon>Pezizomycotina</taxon>
        <taxon>Sordariomycetes</taxon>
        <taxon>Hypocreomycetidae</taxon>
        <taxon>Hypocreales</taxon>
        <taxon>Nectriaceae</taxon>
        <taxon>Neonectria</taxon>
    </lineage>
</organism>
<name>A0ABR1GUA1_9HYPO</name>